<dbReference type="AlphaFoldDB" id="V9VWA5"/>
<dbReference type="PANTHER" id="PTHR48111">
    <property type="entry name" value="REGULATOR OF RPOS"/>
    <property type="match status" value="1"/>
</dbReference>
<dbReference type="KEGG" id="lmd:METH_11125"/>
<keyword evidence="5" id="KW-0804">Transcription</keyword>
<evidence type="ECO:0000256" key="7">
    <source>
        <dbReference type="PROSITE-ProRule" id="PRU01091"/>
    </source>
</evidence>
<dbReference type="InterPro" id="IPR036388">
    <property type="entry name" value="WH-like_DNA-bd_sf"/>
</dbReference>
<dbReference type="InterPro" id="IPR001867">
    <property type="entry name" value="OmpR/PhoB-type_DNA-bd"/>
</dbReference>
<accession>V9VWA5</accession>
<evidence type="ECO:0000256" key="4">
    <source>
        <dbReference type="ARBA" id="ARBA00023125"/>
    </source>
</evidence>
<evidence type="ECO:0000256" key="1">
    <source>
        <dbReference type="ARBA" id="ARBA00022553"/>
    </source>
</evidence>
<dbReference type="GO" id="GO:0000156">
    <property type="term" value="F:phosphorelay response regulator activity"/>
    <property type="evidence" value="ECO:0007669"/>
    <property type="project" value="TreeGrafter"/>
</dbReference>
<dbReference type="HOGENOM" id="CLU_000445_30_1_5"/>
<dbReference type="SUPFAM" id="SSF52172">
    <property type="entry name" value="CheY-like"/>
    <property type="match status" value="1"/>
</dbReference>
<evidence type="ECO:0000313" key="10">
    <source>
        <dbReference type="EMBL" id="AHD01162.1"/>
    </source>
</evidence>
<keyword evidence="1 6" id="KW-0597">Phosphoprotein</keyword>
<dbReference type="PROSITE" id="PS51755">
    <property type="entry name" value="OMPR_PHOB"/>
    <property type="match status" value="1"/>
</dbReference>
<reference evidence="10 11" key="1">
    <citation type="submission" date="2013-09" db="EMBL/GenBank/DDBJ databases">
        <authorList>
            <consortium name="DOE Joint Genome Institute"/>
            <person name="Klenk H.-P."/>
            <person name="Huntemann M."/>
            <person name="Han J."/>
            <person name="Chen A."/>
            <person name="Kyrpides N."/>
            <person name="Mavromatis K."/>
            <person name="Markowitz V."/>
            <person name="Palaniappan K."/>
            <person name="Ivanova N."/>
            <person name="Schaumberg A."/>
            <person name="Pati A."/>
            <person name="Liolios K."/>
            <person name="Nordberg H.P."/>
            <person name="Cantor M.N."/>
            <person name="Hua S.X."/>
            <person name="Woyke T."/>
        </authorList>
    </citation>
    <scope>NUCLEOTIDE SEQUENCE [LARGE SCALE GENOMIC DNA]</scope>
    <source>
        <strain evidence="10 11">DSM 14336</strain>
    </source>
</reference>
<dbReference type="PATRIC" id="fig|999552.6.peg.2220"/>
<evidence type="ECO:0000259" key="9">
    <source>
        <dbReference type="PROSITE" id="PS51755"/>
    </source>
</evidence>
<dbReference type="GO" id="GO:0032993">
    <property type="term" value="C:protein-DNA complex"/>
    <property type="evidence" value="ECO:0007669"/>
    <property type="project" value="TreeGrafter"/>
</dbReference>
<dbReference type="Proteomes" id="UP000018780">
    <property type="component" value="Chromosome"/>
</dbReference>
<dbReference type="EMBL" id="CP006773">
    <property type="protein sequence ID" value="AHD01162.1"/>
    <property type="molecule type" value="Genomic_DNA"/>
</dbReference>
<evidence type="ECO:0000256" key="3">
    <source>
        <dbReference type="ARBA" id="ARBA00023015"/>
    </source>
</evidence>
<dbReference type="GO" id="GO:0006355">
    <property type="term" value="P:regulation of DNA-templated transcription"/>
    <property type="evidence" value="ECO:0007669"/>
    <property type="project" value="InterPro"/>
</dbReference>
<feature type="domain" description="OmpR/PhoB-type" evidence="9">
    <location>
        <begin position="124"/>
        <end position="223"/>
    </location>
</feature>
<gene>
    <name evidence="10" type="ORF">METH_11125</name>
</gene>
<feature type="DNA-binding region" description="OmpR/PhoB-type" evidence="7">
    <location>
        <begin position="124"/>
        <end position="223"/>
    </location>
</feature>
<dbReference type="CDD" id="cd00383">
    <property type="entry name" value="trans_reg_C"/>
    <property type="match status" value="1"/>
</dbReference>
<dbReference type="OrthoDB" id="9802426at2"/>
<dbReference type="InterPro" id="IPR039420">
    <property type="entry name" value="WalR-like"/>
</dbReference>
<dbReference type="Pfam" id="PF00486">
    <property type="entry name" value="Trans_reg_C"/>
    <property type="match status" value="1"/>
</dbReference>
<dbReference type="SMART" id="SM00448">
    <property type="entry name" value="REC"/>
    <property type="match status" value="1"/>
</dbReference>
<dbReference type="Pfam" id="PF00072">
    <property type="entry name" value="Response_reg"/>
    <property type="match status" value="1"/>
</dbReference>
<protein>
    <submittedName>
        <fullName evidence="10">Chemotaxis protein CheY</fullName>
    </submittedName>
</protein>
<evidence type="ECO:0000256" key="6">
    <source>
        <dbReference type="PROSITE-ProRule" id="PRU00169"/>
    </source>
</evidence>
<evidence type="ECO:0000259" key="8">
    <source>
        <dbReference type="PROSITE" id="PS50110"/>
    </source>
</evidence>
<feature type="domain" description="Response regulatory" evidence="8">
    <location>
        <begin position="2"/>
        <end position="116"/>
    </location>
</feature>
<dbReference type="Gene3D" id="1.10.10.10">
    <property type="entry name" value="Winged helix-like DNA-binding domain superfamily/Winged helix DNA-binding domain"/>
    <property type="match status" value="1"/>
</dbReference>
<dbReference type="PANTHER" id="PTHR48111:SF22">
    <property type="entry name" value="REGULATOR OF RPOS"/>
    <property type="match status" value="1"/>
</dbReference>
<organism evidence="10 11">
    <name type="scientific">Leisingera methylohalidivorans DSM 14336</name>
    <dbReference type="NCBI Taxonomy" id="999552"/>
    <lineage>
        <taxon>Bacteria</taxon>
        <taxon>Pseudomonadati</taxon>
        <taxon>Pseudomonadota</taxon>
        <taxon>Alphaproteobacteria</taxon>
        <taxon>Rhodobacterales</taxon>
        <taxon>Roseobacteraceae</taxon>
        <taxon>Leisingera</taxon>
    </lineage>
</organism>
<feature type="modified residue" description="4-aspartylphosphate" evidence="6">
    <location>
        <position position="51"/>
    </location>
</feature>
<name>V9VWA5_9RHOB</name>
<evidence type="ECO:0000256" key="2">
    <source>
        <dbReference type="ARBA" id="ARBA00023012"/>
    </source>
</evidence>
<sequence>MKILLAEDDAATAETVTRFLTRENLNVSSTSFGEDAISLARHFDFDLILLDLRLPDRHGHDVIRDLRAAAIDTPVLVISGSDDLNSRVNSLKYGADDFMVKPVKYDELLARIFAIIRRSKGFSDSDIRAGDITLKLGKKFIEAKGRRIDLTNTEYNILELLLLQKGRVVLKNTILENLYTGPDYPGDKILDAYIYRLRKKIREATNCNDYIVTIRGEGFMICSPPGHRECA</sequence>
<dbReference type="GO" id="GO:0000976">
    <property type="term" value="F:transcription cis-regulatory region binding"/>
    <property type="evidence" value="ECO:0007669"/>
    <property type="project" value="TreeGrafter"/>
</dbReference>
<keyword evidence="4 7" id="KW-0238">DNA-binding</keyword>
<evidence type="ECO:0000313" key="11">
    <source>
        <dbReference type="Proteomes" id="UP000018780"/>
    </source>
</evidence>
<dbReference type="STRING" id="999552.METH_11125"/>
<dbReference type="PROSITE" id="PS50110">
    <property type="entry name" value="RESPONSE_REGULATORY"/>
    <property type="match status" value="1"/>
</dbReference>
<proteinExistence type="predicted"/>
<keyword evidence="11" id="KW-1185">Reference proteome</keyword>
<dbReference type="Gene3D" id="3.40.50.2300">
    <property type="match status" value="1"/>
</dbReference>
<evidence type="ECO:0000256" key="5">
    <source>
        <dbReference type="ARBA" id="ARBA00023163"/>
    </source>
</evidence>
<dbReference type="SMART" id="SM00862">
    <property type="entry name" value="Trans_reg_C"/>
    <property type="match status" value="1"/>
</dbReference>
<dbReference type="InterPro" id="IPR001789">
    <property type="entry name" value="Sig_transdc_resp-reg_receiver"/>
</dbReference>
<dbReference type="RefSeq" id="WP_024090467.1">
    <property type="nucleotide sequence ID" value="NC_023135.1"/>
</dbReference>
<dbReference type="GO" id="GO:0005829">
    <property type="term" value="C:cytosol"/>
    <property type="evidence" value="ECO:0007669"/>
    <property type="project" value="TreeGrafter"/>
</dbReference>
<dbReference type="InterPro" id="IPR011006">
    <property type="entry name" value="CheY-like_superfamily"/>
</dbReference>
<keyword evidence="2" id="KW-0902">Two-component regulatory system</keyword>
<keyword evidence="3" id="KW-0805">Transcription regulation</keyword>